<evidence type="ECO:0000313" key="3">
    <source>
        <dbReference type="EMBL" id="EPF17720.1"/>
    </source>
</evidence>
<gene>
    <name evidence="3" type="ORF">HMPREF0201_01700</name>
</gene>
<evidence type="ECO:0000256" key="1">
    <source>
        <dbReference type="SAM" id="SignalP"/>
    </source>
</evidence>
<proteinExistence type="predicted"/>
<dbReference type="GO" id="GO:0009289">
    <property type="term" value="C:pilus"/>
    <property type="evidence" value="ECO:0007669"/>
    <property type="project" value="InterPro"/>
</dbReference>
<dbReference type="SUPFAM" id="SSF49401">
    <property type="entry name" value="Bacterial adhesins"/>
    <property type="match status" value="1"/>
</dbReference>
<organism evidence="3 4">
    <name type="scientific">Cedecea davisae DSM 4568</name>
    <dbReference type="NCBI Taxonomy" id="566551"/>
    <lineage>
        <taxon>Bacteria</taxon>
        <taxon>Pseudomonadati</taxon>
        <taxon>Pseudomonadota</taxon>
        <taxon>Gammaproteobacteria</taxon>
        <taxon>Enterobacterales</taxon>
        <taxon>Enterobacteriaceae</taxon>
        <taxon>Cedecea</taxon>
    </lineage>
</organism>
<name>S3IXS6_9ENTR</name>
<feature type="signal peptide" evidence="1">
    <location>
        <begin position="1"/>
        <end position="22"/>
    </location>
</feature>
<comment type="caution">
    <text evidence="3">The sequence shown here is derived from an EMBL/GenBank/DDBJ whole genome shotgun (WGS) entry which is preliminary data.</text>
</comment>
<dbReference type="STRING" id="566551.HMPREF0201_01700"/>
<dbReference type="PATRIC" id="fig|566551.4.peg.1570"/>
<evidence type="ECO:0000259" key="2">
    <source>
        <dbReference type="Pfam" id="PF00419"/>
    </source>
</evidence>
<reference evidence="3 4" key="1">
    <citation type="submission" date="2013-04" db="EMBL/GenBank/DDBJ databases">
        <authorList>
            <person name="Weinstock G."/>
            <person name="Sodergren E."/>
            <person name="Lobos E.A."/>
            <person name="Fulton L."/>
            <person name="Fulton R."/>
            <person name="Courtney L."/>
            <person name="Fronick C."/>
            <person name="O'Laughlin M."/>
            <person name="Godfrey J."/>
            <person name="Wilson R.M."/>
            <person name="Miner T."/>
            <person name="Farmer C."/>
            <person name="Delehaunty K."/>
            <person name="Cordes M."/>
            <person name="Minx P."/>
            <person name="Tomlinson C."/>
            <person name="Chen J."/>
            <person name="Wollam A."/>
            <person name="Pepin K.H."/>
            <person name="Palsikar V.B."/>
            <person name="Zhang X."/>
            <person name="Suruliraj S."/>
            <person name="Perna N.T."/>
            <person name="Plunkett G."/>
            <person name="Warren W."/>
            <person name="Mitreva M."/>
            <person name="Mardis E.R."/>
            <person name="Wilson R.K."/>
        </authorList>
    </citation>
    <scope>NUCLEOTIDE SEQUENCE [LARGE SCALE GENOMIC DNA]</scope>
    <source>
        <strain evidence="3 4">DSM 4568</strain>
    </source>
</reference>
<dbReference type="OrthoDB" id="6522787at2"/>
<evidence type="ECO:0000313" key="4">
    <source>
        <dbReference type="Proteomes" id="UP000014585"/>
    </source>
</evidence>
<sequence length="176" mass="17846">MNMKKIVLAMAMSSAMIAGANAADQGHGKITFEGTVIEAACSINPDSLDQTVSLGSIARHQLLSGGKSTPRDFSIKLEDCDAKIGSNAEVTFNGPAGDQGEGLDKTFATTGVAAGTVGVVITQAGGVIVEPNKPATAIALNDGENELAFQAYAQGGTTTVATGAFSATANFVMNYK</sequence>
<feature type="chain" id="PRO_5004521878" evidence="1">
    <location>
        <begin position="23"/>
        <end position="176"/>
    </location>
</feature>
<keyword evidence="1" id="KW-0732">Signal</keyword>
<dbReference type="HOGENOM" id="CLU_088965_3_1_6"/>
<dbReference type="Proteomes" id="UP000014585">
    <property type="component" value="Unassembled WGS sequence"/>
</dbReference>
<dbReference type="RefSeq" id="WP_016536011.1">
    <property type="nucleotide sequence ID" value="NZ_KE161030.1"/>
</dbReference>
<dbReference type="Gene3D" id="2.60.40.1090">
    <property type="entry name" value="Fimbrial-type adhesion domain"/>
    <property type="match status" value="1"/>
</dbReference>
<feature type="domain" description="Fimbrial-type adhesion" evidence="2">
    <location>
        <begin position="30"/>
        <end position="176"/>
    </location>
</feature>
<dbReference type="EMBL" id="ATDT01000010">
    <property type="protein sequence ID" value="EPF17720.1"/>
    <property type="molecule type" value="Genomic_DNA"/>
</dbReference>
<dbReference type="InterPro" id="IPR050263">
    <property type="entry name" value="Bact_Fimbrial_Adh_Pro"/>
</dbReference>
<dbReference type="InterPro" id="IPR000259">
    <property type="entry name" value="Adhesion_dom_fimbrial"/>
</dbReference>
<dbReference type="AlphaFoldDB" id="S3IXS6"/>
<dbReference type="Pfam" id="PF00419">
    <property type="entry name" value="Fimbrial"/>
    <property type="match status" value="1"/>
</dbReference>
<dbReference type="GO" id="GO:0043709">
    <property type="term" value="P:cell adhesion involved in single-species biofilm formation"/>
    <property type="evidence" value="ECO:0007669"/>
    <property type="project" value="TreeGrafter"/>
</dbReference>
<dbReference type="PANTHER" id="PTHR33420:SF26">
    <property type="entry name" value="FIMBRIAL SUBUNIT"/>
    <property type="match status" value="1"/>
</dbReference>
<protein>
    <submittedName>
        <fullName evidence="3">Putative PRS fimbrial major pilin protein</fullName>
    </submittedName>
</protein>
<dbReference type="InterPro" id="IPR036937">
    <property type="entry name" value="Adhesion_dom_fimbrial_sf"/>
</dbReference>
<accession>S3IXS6</accession>
<dbReference type="PANTHER" id="PTHR33420">
    <property type="entry name" value="FIMBRIAL SUBUNIT ELFA-RELATED"/>
    <property type="match status" value="1"/>
</dbReference>
<dbReference type="InterPro" id="IPR008966">
    <property type="entry name" value="Adhesion_dom_sf"/>
</dbReference>